<dbReference type="KEGG" id="lpo:LPO_0167"/>
<organism evidence="1 2">
    <name type="scientific">Legionella pneumophila subsp. pneumophila</name>
    <dbReference type="NCBI Taxonomy" id="91891"/>
    <lineage>
        <taxon>Bacteria</taxon>
        <taxon>Pseudomonadati</taxon>
        <taxon>Pseudomonadota</taxon>
        <taxon>Gammaproteobacteria</taxon>
        <taxon>Legionellales</taxon>
        <taxon>Legionellaceae</taxon>
        <taxon>Legionella</taxon>
    </lineage>
</organism>
<dbReference type="EMBL" id="FQ958210">
    <property type="protein sequence ID" value="CCD04299.1"/>
    <property type="molecule type" value="Genomic_DNA"/>
</dbReference>
<accession>A0AAV2USZ6</accession>
<name>A0AAV2USZ6_LEGPN</name>
<dbReference type="Proteomes" id="UP000010102">
    <property type="component" value="Chromosome"/>
</dbReference>
<proteinExistence type="predicted"/>
<evidence type="ECO:0000313" key="2">
    <source>
        <dbReference type="Proteomes" id="UP000010102"/>
    </source>
</evidence>
<evidence type="ECO:0000313" key="1">
    <source>
        <dbReference type="EMBL" id="CCD04299.1"/>
    </source>
</evidence>
<sequence>MIVILLKKPMNLIEIDKITAARNLFNDATLLFYEKRSAISIHHLAHAAHEVLCAITGDSHMLDSVALTPEGKKEFKRIFNTSKNFIKHADKDPNATLTLNTETNILILFDCAWIINLNIDKACVYSQTVIAWCAFVYPELFNPEYIKSVNSLITLAFDLQDFGAIATDLKLHYL</sequence>
<dbReference type="AlphaFoldDB" id="A0AAV2USZ6"/>
<reference evidence="1 2" key="1">
    <citation type="submission" date="2011-07" db="EMBL/GenBank/DDBJ databases">
        <authorList>
            <person name="Genoscope - CEA"/>
        </authorList>
    </citation>
    <scope>NUCLEOTIDE SEQUENCE [LARGE SCALE GENOMIC DNA]</scope>
    <source>
        <strain evidence="2">lorraine</strain>
    </source>
</reference>
<protein>
    <submittedName>
        <fullName evidence="1">Uncharacterized protein</fullName>
    </submittedName>
</protein>
<gene>
    <name evidence="1" type="ORF">LPO_0167</name>
</gene>